<name>A0A843UC65_COLES</name>
<dbReference type="AlphaFoldDB" id="A0A843UC65"/>
<organism evidence="1 2">
    <name type="scientific">Colocasia esculenta</name>
    <name type="common">Wild taro</name>
    <name type="synonym">Arum esculentum</name>
    <dbReference type="NCBI Taxonomy" id="4460"/>
    <lineage>
        <taxon>Eukaryota</taxon>
        <taxon>Viridiplantae</taxon>
        <taxon>Streptophyta</taxon>
        <taxon>Embryophyta</taxon>
        <taxon>Tracheophyta</taxon>
        <taxon>Spermatophyta</taxon>
        <taxon>Magnoliopsida</taxon>
        <taxon>Liliopsida</taxon>
        <taxon>Araceae</taxon>
        <taxon>Aroideae</taxon>
        <taxon>Colocasieae</taxon>
        <taxon>Colocasia</taxon>
    </lineage>
</organism>
<feature type="non-terminal residue" evidence="1">
    <location>
        <position position="1"/>
    </location>
</feature>
<dbReference type="Proteomes" id="UP000652761">
    <property type="component" value="Unassembled WGS sequence"/>
</dbReference>
<keyword evidence="2" id="KW-1185">Reference proteome</keyword>
<reference evidence="1" key="1">
    <citation type="submission" date="2017-07" db="EMBL/GenBank/DDBJ databases">
        <title>Taro Niue Genome Assembly and Annotation.</title>
        <authorList>
            <person name="Atibalentja N."/>
            <person name="Keating K."/>
            <person name="Fields C.J."/>
        </authorList>
    </citation>
    <scope>NUCLEOTIDE SEQUENCE</scope>
    <source>
        <strain evidence="1">Niue_2</strain>
        <tissue evidence="1">Leaf</tissue>
    </source>
</reference>
<sequence length="66" mass="7546">MYADNAHVDGEVLQDTLNVIGHLSMTPEKRLEAELQNSPMETKSTWREFMEISWPEGERPFDLPGA</sequence>
<accession>A0A843UC65</accession>
<gene>
    <name evidence="1" type="ORF">Taro_011967</name>
</gene>
<comment type="caution">
    <text evidence="1">The sequence shown here is derived from an EMBL/GenBank/DDBJ whole genome shotgun (WGS) entry which is preliminary data.</text>
</comment>
<proteinExistence type="predicted"/>
<evidence type="ECO:0000313" key="1">
    <source>
        <dbReference type="EMBL" id="MQL79520.1"/>
    </source>
</evidence>
<dbReference type="EMBL" id="NMUH01000460">
    <property type="protein sequence ID" value="MQL79520.1"/>
    <property type="molecule type" value="Genomic_DNA"/>
</dbReference>
<evidence type="ECO:0000313" key="2">
    <source>
        <dbReference type="Proteomes" id="UP000652761"/>
    </source>
</evidence>
<protein>
    <submittedName>
        <fullName evidence="1">Uncharacterized protein</fullName>
    </submittedName>
</protein>